<accession>A0A0D2LT70</accession>
<reference evidence="3" key="1">
    <citation type="submission" date="2014-04" db="EMBL/GenBank/DDBJ databases">
        <title>Evolutionary Origins and Diversification of the Mycorrhizal Mutualists.</title>
        <authorList>
            <consortium name="DOE Joint Genome Institute"/>
            <consortium name="Mycorrhizal Genomics Consortium"/>
            <person name="Kohler A."/>
            <person name="Kuo A."/>
            <person name="Nagy L.G."/>
            <person name="Floudas D."/>
            <person name="Copeland A."/>
            <person name="Barry K.W."/>
            <person name="Cichocki N."/>
            <person name="Veneault-Fourrey C."/>
            <person name="LaButti K."/>
            <person name="Lindquist E.A."/>
            <person name="Lipzen A."/>
            <person name="Lundell T."/>
            <person name="Morin E."/>
            <person name="Murat C."/>
            <person name="Riley R."/>
            <person name="Ohm R."/>
            <person name="Sun H."/>
            <person name="Tunlid A."/>
            <person name="Henrissat B."/>
            <person name="Grigoriev I.V."/>
            <person name="Hibbett D.S."/>
            <person name="Martin F."/>
        </authorList>
    </citation>
    <scope>NUCLEOTIDE SEQUENCE [LARGE SCALE GENOMIC DNA]</scope>
    <source>
        <strain evidence="3">FD-334 SS-4</strain>
    </source>
</reference>
<feature type="compositionally biased region" description="Basic residues" evidence="1">
    <location>
        <begin position="420"/>
        <end position="431"/>
    </location>
</feature>
<sequence length="508" mass="55560">MNPAVNTISEAPFAAAPCDILDAYYPFPTSALRSTAHNPHTSRGPGGHPAAVVTTRAPPGTYPLSSAVMLVVTNPGPPCLLKIPAGIAMSPQAANQTQAAAAWRPRSERAVIWADPAARLAAFKYWAEPRVPIPNDEARKLDYRSWSTVYPLDFPQEGFMREMRRRTPPGMACPITEWDIVCQRCGKEVAGYCTDTCWNERFLEHRSNSCVEGTAAQPTADALPDKGHGAATQHRSAWKGVGAGPSAGQDEKDQDRHEAESDTDALPASLYMPIYRTRRCGAGRARARPDGGEISGSGVCGSGDAVPKRVERRRCRRWRWTTRRADRGSPRPAHARAPRKYKLLTPDAALCARAPVRCSISGSAHAGDGDARTEAREEESALEHAHKRTSQTKTNRARPRPHTHALPKSGFSYSPDTALRRRPCARARRGNIPRSAMRGPAGTVQRARDSGVRCTETRGEASSLDRAQDRTRKTTREAEADTDVLPFHNVLYTGYGAMRTRARGMQHP</sequence>
<name>A0A0D2LT70_HYPSF</name>
<feature type="region of interest" description="Disordered" evidence="1">
    <location>
        <begin position="35"/>
        <end position="56"/>
    </location>
</feature>
<feature type="compositionally biased region" description="Basic and acidic residues" evidence="1">
    <location>
        <begin position="249"/>
        <end position="260"/>
    </location>
</feature>
<keyword evidence="3" id="KW-1185">Reference proteome</keyword>
<protein>
    <submittedName>
        <fullName evidence="2">Uncharacterized protein</fullName>
    </submittedName>
</protein>
<feature type="region of interest" description="Disordered" evidence="1">
    <location>
        <begin position="219"/>
        <end position="264"/>
    </location>
</feature>
<dbReference type="AlphaFoldDB" id="A0A0D2LT70"/>
<organism evidence="2 3">
    <name type="scientific">Hypholoma sublateritium (strain FD-334 SS-4)</name>
    <dbReference type="NCBI Taxonomy" id="945553"/>
    <lineage>
        <taxon>Eukaryota</taxon>
        <taxon>Fungi</taxon>
        <taxon>Dikarya</taxon>
        <taxon>Basidiomycota</taxon>
        <taxon>Agaricomycotina</taxon>
        <taxon>Agaricomycetes</taxon>
        <taxon>Agaricomycetidae</taxon>
        <taxon>Agaricales</taxon>
        <taxon>Agaricineae</taxon>
        <taxon>Strophariaceae</taxon>
        <taxon>Hypholoma</taxon>
    </lineage>
</organism>
<evidence type="ECO:0000313" key="2">
    <source>
        <dbReference type="EMBL" id="KJA14033.1"/>
    </source>
</evidence>
<evidence type="ECO:0000256" key="1">
    <source>
        <dbReference type="SAM" id="MobiDB-lite"/>
    </source>
</evidence>
<feature type="compositionally biased region" description="Basic and acidic residues" evidence="1">
    <location>
        <begin position="446"/>
        <end position="459"/>
    </location>
</feature>
<dbReference type="EMBL" id="KN817698">
    <property type="protein sequence ID" value="KJA14033.1"/>
    <property type="molecule type" value="Genomic_DNA"/>
</dbReference>
<evidence type="ECO:0000313" key="3">
    <source>
        <dbReference type="Proteomes" id="UP000054270"/>
    </source>
</evidence>
<feature type="compositionally biased region" description="Basic residues" evidence="1">
    <location>
        <begin position="385"/>
        <end position="405"/>
    </location>
</feature>
<feature type="compositionally biased region" description="Basic and acidic residues" evidence="1">
    <location>
        <begin position="367"/>
        <end position="384"/>
    </location>
</feature>
<gene>
    <name evidence="2" type="ORF">HYPSUDRAFT_209054</name>
</gene>
<feature type="region of interest" description="Disordered" evidence="1">
    <location>
        <begin position="361"/>
        <end position="480"/>
    </location>
</feature>
<proteinExistence type="predicted"/>
<dbReference type="Proteomes" id="UP000054270">
    <property type="component" value="Unassembled WGS sequence"/>
</dbReference>
<feature type="compositionally biased region" description="Basic and acidic residues" evidence="1">
    <location>
        <begin position="466"/>
        <end position="479"/>
    </location>
</feature>